<dbReference type="PROSITE" id="PS50935">
    <property type="entry name" value="SSB"/>
    <property type="match status" value="1"/>
</dbReference>
<evidence type="ECO:0000313" key="6">
    <source>
        <dbReference type="Proteomes" id="UP000237923"/>
    </source>
</evidence>
<name>A0A2N9K859_9LACO</name>
<evidence type="ECO:0000256" key="1">
    <source>
        <dbReference type="ARBA" id="ARBA00023125"/>
    </source>
</evidence>
<evidence type="ECO:0000313" key="5">
    <source>
        <dbReference type="EMBL" id="SPE06764.1"/>
    </source>
</evidence>
<reference evidence="4 7" key="1">
    <citation type="submission" date="2018-02" db="EMBL/GenBank/DDBJ databases">
        <authorList>
            <person name="Rodrigo-Torres L."/>
            <person name="Arahal R. D."/>
            <person name="Lucena T."/>
        </authorList>
    </citation>
    <scope>NUCLEOTIDE SEQUENCE [LARGE SCALE GENOMIC DNA]</scope>
    <source>
        <strain evidence="4 7">CECT 8486</strain>
    </source>
</reference>
<dbReference type="InterPro" id="IPR000424">
    <property type="entry name" value="Primosome_PriB/ssb"/>
</dbReference>
<accession>A0A2N9K859</accession>
<organism evidence="5 6">
    <name type="scientific">Leuconostoc suionicum</name>
    <dbReference type="NCBI Taxonomy" id="1511761"/>
    <lineage>
        <taxon>Bacteria</taxon>
        <taxon>Bacillati</taxon>
        <taxon>Bacillota</taxon>
        <taxon>Bacilli</taxon>
        <taxon>Lactobacillales</taxon>
        <taxon>Lactobacillaceae</taxon>
        <taxon>Leuconostoc</taxon>
    </lineage>
</organism>
<dbReference type="Proteomes" id="UP000239237">
    <property type="component" value="Unassembled WGS sequence"/>
</dbReference>
<evidence type="ECO:0000313" key="4">
    <source>
        <dbReference type="EMBL" id="SPD91539.1"/>
    </source>
</evidence>
<protein>
    <submittedName>
        <fullName evidence="5">Single-stranded DNA-binding protein</fullName>
    </submittedName>
</protein>
<gene>
    <name evidence="4" type="ORF">LES8486_00519</name>
    <name evidence="5" type="ORF">LES9216_00666</name>
</gene>
<dbReference type="SUPFAM" id="SSF50249">
    <property type="entry name" value="Nucleic acid-binding proteins"/>
    <property type="match status" value="1"/>
</dbReference>
<evidence type="ECO:0000313" key="7">
    <source>
        <dbReference type="Proteomes" id="UP000239237"/>
    </source>
</evidence>
<dbReference type="RefSeq" id="WP_072613611.1">
    <property type="nucleotide sequence ID" value="NZ_AP017935.1"/>
</dbReference>
<dbReference type="Gene3D" id="2.40.50.140">
    <property type="entry name" value="Nucleic acid-binding proteins"/>
    <property type="match status" value="1"/>
</dbReference>
<dbReference type="Pfam" id="PF00436">
    <property type="entry name" value="SSB"/>
    <property type="match status" value="1"/>
</dbReference>
<dbReference type="KEGG" id="lsu:A6B45_04845"/>
<keyword evidence="1 2" id="KW-0238">DNA-binding</keyword>
<dbReference type="GeneID" id="99674110"/>
<dbReference type="EMBL" id="OKQR01000001">
    <property type="protein sequence ID" value="SPD91539.1"/>
    <property type="molecule type" value="Genomic_DNA"/>
</dbReference>
<feature type="compositionally biased region" description="Polar residues" evidence="3">
    <location>
        <begin position="105"/>
        <end position="123"/>
    </location>
</feature>
<evidence type="ECO:0000256" key="2">
    <source>
        <dbReference type="PROSITE-ProRule" id="PRU00252"/>
    </source>
</evidence>
<dbReference type="GO" id="GO:0003697">
    <property type="term" value="F:single-stranded DNA binding"/>
    <property type="evidence" value="ECO:0007669"/>
    <property type="project" value="InterPro"/>
</dbReference>
<reference evidence="5 6" key="2">
    <citation type="submission" date="2018-02" db="EMBL/GenBank/DDBJ databases">
        <authorList>
            <person name="Cohen D.B."/>
            <person name="Kent A.D."/>
        </authorList>
    </citation>
    <scope>NUCLEOTIDE SEQUENCE [LARGE SCALE GENOMIC DNA]</scope>
    <source>
        <strain evidence="5 6">CECT 9216</strain>
    </source>
</reference>
<dbReference type="InterPro" id="IPR012340">
    <property type="entry name" value="NA-bd_OB-fold"/>
</dbReference>
<dbReference type="AlphaFoldDB" id="A0A2N9K859"/>
<feature type="region of interest" description="Disordered" evidence="3">
    <location>
        <begin position="105"/>
        <end position="135"/>
    </location>
</feature>
<keyword evidence="7" id="KW-1185">Reference proteome</keyword>
<dbReference type="EMBL" id="OKQU01000001">
    <property type="protein sequence ID" value="SPE06764.1"/>
    <property type="molecule type" value="Genomic_DNA"/>
</dbReference>
<evidence type="ECO:0000256" key="3">
    <source>
        <dbReference type="SAM" id="MobiDB-lite"/>
    </source>
</evidence>
<proteinExistence type="predicted"/>
<sequence>MQINHHVGRLVRDVNFTVRGENKTKIAYFKLAINDLKDGKATYINYVAFNKTAELIRDYVTDVGQVVEVEFVMRNHNYNDKNTGQKIYAMQNQVTQFRIYKSNQSSKSSAVQTQIADSKNSEVTDNDLPPYPDFNSNAFEYVEG</sequence>
<dbReference type="Proteomes" id="UP000237923">
    <property type="component" value="Unassembled WGS sequence"/>
</dbReference>